<feature type="transmembrane region" description="Helical" evidence="1">
    <location>
        <begin position="34"/>
        <end position="53"/>
    </location>
</feature>
<keyword evidence="3" id="KW-1185">Reference proteome</keyword>
<evidence type="ECO:0000313" key="3">
    <source>
        <dbReference type="Proteomes" id="UP000789901"/>
    </source>
</evidence>
<keyword evidence="1" id="KW-1133">Transmembrane helix</keyword>
<feature type="transmembrane region" description="Helical" evidence="1">
    <location>
        <begin position="60"/>
        <end position="78"/>
    </location>
</feature>
<dbReference type="Proteomes" id="UP000789901">
    <property type="component" value="Unassembled WGS sequence"/>
</dbReference>
<proteinExistence type="predicted"/>
<accession>A0ABN7V5B8</accession>
<name>A0ABN7V5B8_GIGMA</name>
<evidence type="ECO:0000256" key="1">
    <source>
        <dbReference type="SAM" id="Phobius"/>
    </source>
</evidence>
<keyword evidence="1" id="KW-0472">Membrane</keyword>
<gene>
    <name evidence="2" type="ORF">GMARGA_LOCUS14587</name>
</gene>
<comment type="caution">
    <text evidence="2">The sequence shown here is derived from an EMBL/GenBank/DDBJ whole genome shotgun (WGS) entry which is preliminary data.</text>
</comment>
<protein>
    <submittedName>
        <fullName evidence="2">25245_t:CDS:1</fullName>
    </submittedName>
</protein>
<sequence length="122" mass="13790">MKIMITIIPIIPMITMIPMITIIPTTMIIPMTTIILMTTIIPMITIIPIMITIIPIMITIIPMIKIISMITFIFITIINTDLNYTTYTAQFLKLLHRLYSGPTNVVIIRIAALPPVLVNNEI</sequence>
<keyword evidence="1" id="KW-0812">Transmembrane</keyword>
<reference evidence="2 3" key="1">
    <citation type="submission" date="2021-06" db="EMBL/GenBank/DDBJ databases">
        <authorList>
            <person name="Kallberg Y."/>
            <person name="Tangrot J."/>
            <person name="Rosling A."/>
        </authorList>
    </citation>
    <scope>NUCLEOTIDE SEQUENCE [LARGE SCALE GENOMIC DNA]</scope>
    <source>
        <strain evidence="2 3">120-4 pot B 10/14</strain>
    </source>
</reference>
<evidence type="ECO:0000313" key="2">
    <source>
        <dbReference type="EMBL" id="CAG8733106.1"/>
    </source>
</evidence>
<dbReference type="EMBL" id="CAJVQB010009732">
    <property type="protein sequence ID" value="CAG8733106.1"/>
    <property type="molecule type" value="Genomic_DNA"/>
</dbReference>
<organism evidence="2 3">
    <name type="scientific">Gigaspora margarita</name>
    <dbReference type="NCBI Taxonomy" id="4874"/>
    <lineage>
        <taxon>Eukaryota</taxon>
        <taxon>Fungi</taxon>
        <taxon>Fungi incertae sedis</taxon>
        <taxon>Mucoromycota</taxon>
        <taxon>Glomeromycotina</taxon>
        <taxon>Glomeromycetes</taxon>
        <taxon>Diversisporales</taxon>
        <taxon>Gigasporaceae</taxon>
        <taxon>Gigaspora</taxon>
    </lineage>
</organism>
<feature type="transmembrane region" description="Helical" evidence="1">
    <location>
        <begin position="7"/>
        <end position="28"/>
    </location>
</feature>